<proteinExistence type="predicted"/>
<comment type="caution">
    <text evidence="6">The sequence shown here is derived from an EMBL/GenBank/DDBJ whole genome shotgun (WGS) entry which is preliminary data.</text>
</comment>
<evidence type="ECO:0000256" key="4">
    <source>
        <dbReference type="SAM" id="MobiDB-lite"/>
    </source>
</evidence>
<feature type="region of interest" description="Disordered" evidence="4">
    <location>
        <begin position="1"/>
        <end position="29"/>
    </location>
</feature>
<evidence type="ECO:0000313" key="6">
    <source>
        <dbReference type="EMBL" id="KAF4333102.1"/>
    </source>
</evidence>
<protein>
    <submittedName>
        <fullName evidence="6">Transcriptional regulatory</fullName>
    </submittedName>
</protein>
<reference evidence="6" key="1">
    <citation type="journal article" date="2017" name="Mycologia">
        <title>Fusarium algeriense, sp. nov., a novel toxigenic crown rot pathogen of durum wheat from Algeria is nested in the Fusarium burgessii species complex.</title>
        <authorList>
            <person name="Laraba I."/>
            <person name="Keddad A."/>
            <person name="Boureghda H."/>
            <person name="Abdallah N."/>
            <person name="Vaughan M.M."/>
            <person name="Proctor R.H."/>
            <person name="Busman M."/>
            <person name="O'Donnell K."/>
        </authorList>
    </citation>
    <scope>NUCLEOTIDE SEQUENCE</scope>
    <source>
        <strain evidence="6">NRRL 25174</strain>
    </source>
</reference>
<evidence type="ECO:0000256" key="1">
    <source>
        <dbReference type="ARBA" id="ARBA00023015"/>
    </source>
</evidence>
<keyword evidence="2" id="KW-0804">Transcription</keyword>
<dbReference type="GO" id="GO:0000978">
    <property type="term" value="F:RNA polymerase II cis-regulatory region sequence-specific DNA binding"/>
    <property type="evidence" value="ECO:0007669"/>
    <property type="project" value="TreeGrafter"/>
</dbReference>
<dbReference type="Pfam" id="PF04082">
    <property type="entry name" value="Fungal_trans"/>
    <property type="match status" value="1"/>
</dbReference>
<dbReference type="GO" id="GO:0008270">
    <property type="term" value="F:zinc ion binding"/>
    <property type="evidence" value="ECO:0007669"/>
    <property type="project" value="InterPro"/>
</dbReference>
<dbReference type="GO" id="GO:0005634">
    <property type="term" value="C:nucleus"/>
    <property type="evidence" value="ECO:0007669"/>
    <property type="project" value="TreeGrafter"/>
</dbReference>
<accession>A0A9P5DNH1</accession>
<evidence type="ECO:0000259" key="5">
    <source>
        <dbReference type="SMART" id="SM00906"/>
    </source>
</evidence>
<feature type="domain" description="Xylanolytic transcriptional activator regulatory" evidence="5">
    <location>
        <begin position="193"/>
        <end position="266"/>
    </location>
</feature>
<evidence type="ECO:0000256" key="2">
    <source>
        <dbReference type="ARBA" id="ARBA00023163"/>
    </source>
</evidence>
<feature type="compositionally biased region" description="Polar residues" evidence="4">
    <location>
        <begin position="1"/>
        <end position="12"/>
    </location>
</feature>
<organism evidence="6 7">
    <name type="scientific">Fusarium beomiforme</name>
    <dbReference type="NCBI Taxonomy" id="44412"/>
    <lineage>
        <taxon>Eukaryota</taxon>
        <taxon>Fungi</taxon>
        <taxon>Dikarya</taxon>
        <taxon>Ascomycota</taxon>
        <taxon>Pezizomycotina</taxon>
        <taxon>Sordariomycetes</taxon>
        <taxon>Hypocreomycetidae</taxon>
        <taxon>Hypocreales</taxon>
        <taxon>Nectriaceae</taxon>
        <taxon>Fusarium</taxon>
        <taxon>Fusarium burgessii species complex</taxon>
    </lineage>
</organism>
<dbReference type="EMBL" id="PVQB02000901">
    <property type="protein sequence ID" value="KAF4333102.1"/>
    <property type="molecule type" value="Genomic_DNA"/>
</dbReference>
<dbReference type="Proteomes" id="UP000730481">
    <property type="component" value="Unassembled WGS sequence"/>
</dbReference>
<dbReference type="AlphaFoldDB" id="A0A9P5DNH1"/>
<dbReference type="OrthoDB" id="2283488at2759"/>
<dbReference type="CDD" id="cd12148">
    <property type="entry name" value="fungal_TF_MHR"/>
    <property type="match status" value="1"/>
</dbReference>
<dbReference type="SMART" id="SM00906">
    <property type="entry name" value="Fungal_trans"/>
    <property type="match status" value="1"/>
</dbReference>
<dbReference type="GO" id="GO:0000435">
    <property type="term" value="P:positive regulation of transcription from RNA polymerase II promoter by galactose"/>
    <property type="evidence" value="ECO:0007669"/>
    <property type="project" value="TreeGrafter"/>
</dbReference>
<keyword evidence="3" id="KW-0539">Nucleus</keyword>
<gene>
    <name evidence="6" type="ORF">FBEOM_13084</name>
</gene>
<dbReference type="GO" id="GO:0000981">
    <property type="term" value="F:DNA-binding transcription factor activity, RNA polymerase II-specific"/>
    <property type="evidence" value="ECO:0007669"/>
    <property type="project" value="TreeGrafter"/>
</dbReference>
<dbReference type="InterPro" id="IPR051127">
    <property type="entry name" value="Fungal_SecMet_Regulators"/>
</dbReference>
<keyword evidence="7" id="KW-1185">Reference proteome</keyword>
<evidence type="ECO:0000256" key="3">
    <source>
        <dbReference type="ARBA" id="ARBA00023242"/>
    </source>
</evidence>
<dbReference type="GO" id="GO:0006351">
    <property type="term" value="P:DNA-templated transcription"/>
    <property type="evidence" value="ECO:0007669"/>
    <property type="project" value="InterPro"/>
</dbReference>
<reference evidence="6" key="2">
    <citation type="submission" date="2020-02" db="EMBL/GenBank/DDBJ databases">
        <title>Identification and distribution of gene clusters putatively required for synthesis of sphingolipid metabolism inhibitors in phylogenetically diverse species of the filamentous fungus Fusarium.</title>
        <authorList>
            <person name="Kim H.-S."/>
            <person name="Busman M."/>
            <person name="Brown D.W."/>
            <person name="Divon H."/>
            <person name="Uhlig S."/>
            <person name="Proctor R.H."/>
        </authorList>
    </citation>
    <scope>NUCLEOTIDE SEQUENCE</scope>
    <source>
        <strain evidence="6">NRRL 25174</strain>
    </source>
</reference>
<evidence type="ECO:0000313" key="7">
    <source>
        <dbReference type="Proteomes" id="UP000730481"/>
    </source>
</evidence>
<name>A0A9P5DNH1_9HYPO</name>
<dbReference type="PANTHER" id="PTHR47424:SF12">
    <property type="entry name" value="TRANSCRIPTION FACTOR ASQA"/>
    <property type="match status" value="1"/>
</dbReference>
<dbReference type="InterPro" id="IPR007219">
    <property type="entry name" value="XnlR_reg_dom"/>
</dbReference>
<dbReference type="PANTHER" id="PTHR47424">
    <property type="entry name" value="REGULATORY PROTEIN GAL4"/>
    <property type="match status" value="1"/>
</dbReference>
<sequence length="558" mass="61606">MTSPSSAANTQFYGPLPVEARSPDAQDLIPNSASRSMAHVICTPDAELGEPALTQGLSEKTLSGRDLSATQEVFFLDLFWDSWHCCYQLLDEVEFKAHYASLWNQAIGDTRKDSPLVDIVLALCMQFGVTSIPRQSGRKAEVNNRDAPVAGRWLYQRCQRLISGDLERPTLETFQCQLWSAIYLGNASYQNMAQSMLGVATRTAYTLGLHIEIQGSDLPFKEREARKRAWCILVMAETRSCIRLGRPWVTQTQQIAPFLPTGGPMIPSGGVAHLSYTKERAKLTEIARTAFDVAVNGRSKAVANMANSRSQVANYATGMERIRDWAEALPKTLKTDRRGDGKPLSTDLSEIEIEVFAPIWLRRQRLMLELFYHELMLTLGRNCISQSLTHAGGTFSPSPETSNVIEVSVLHAAATTQLLYQVYQEYDILNGWYEPLNCQWNAAITLVGYLLTTKTDSTVGSIAQSALSQSITVLERMGEFFGTAASAASVIRTLQQKLNTRVQVQATNENNVTAGGLGDINFSGWENDDMSFEGILGTFGTESELDILGLGIDLEPFA</sequence>
<keyword evidence="1" id="KW-0805">Transcription regulation</keyword>